<sequence>MHQPTATPTTRSAHPRPWRFLLLVTVLSVPFLVAGSLFDGVVLGGLHLPMSALMAVVPGIAALLLVGRDEGREGVWRMLRRLGDVRRAGAVRLALAALLPQAVAALAWLAGLALGHTPPPVAVSPLGVLAMATLFLVSAAFEELGWTGHATPPLVRRFGALGAGLLLGAACGLWHLVPLLQAGHDAVWIAGWAIGTVAARVVMVQLWDWRDGRPGESLALAVVLHASLNVAAALLPGGQEGTTQLLHGPASAVVAVVTTMLVSWRSRR</sequence>
<keyword evidence="1" id="KW-0472">Membrane</keyword>
<feature type="transmembrane region" description="Helical" evidence="1">
    <location>
        <begin position="158"/>
        <end position="180"/>
    </location>
</feature>
<name>A0AA87URY8_9MICO</name>
<organism evidence="3 4">
    <name type="scientific">Agrococcus baldri</name>
    <dbReference type="NCBI Taxonomy" id="153730"/>
    <lineage>
        <taxon>Bacteria</taxon>
        <taxon>Bacillati</taxon>
        <taxon>Actinomycetota</taxon>
        <taxon>Actinomycetes</taxon>
        <taxon>Micrococcales</taxon>
        <taxon>Microbacteriaceae</taxon>
        <taxon>Agrococcus</taxon>
    </lineage>
</organism>
<gene>
    <name evidence="3" type="ORF">ABA31_12410</name>
</gene>
<dbReference type="Proteomes" id="UP000321749">
    <property type="component" value="Unassembled WGS sequence"/>
</dbReference>
<feature type="transmembrane region" description="Helical" evidence="1">
    <location>
        <begin position="218"/>
        <end position="238"/>
    </location>
</feature>
<dbReference type="GO" id="GO:0080120">
    <property type="term" value="P:CAAX-box protein maturation"/>
    <property type="evidence" value="ECO:0007669"/>
    <property type="project" value="UniProtKB-ARBA"/>
</dbReference>
<evidence type="ECO:0000313" key="4">
    <source>
        <dbReference type="Proteomes" id="UP000321749"/>
    </source>
</evidence>
<keyword evidence="1" id="KW-1133">Transmembrane helix</keyword>
<dbReference type="Pfam" id="PF02517">
    <property type="entry name" value="Rce1-like"/>
    <property type="match status" value="1"/>
</dbReference>
<keyword evidence="4" id="KW-1185">Reference proteome</keyword>
<feature type="transmembrane region" description="Helical" evidence="1">
    <location>
        <begin position="244"/>
        <end position="264"/>
    </location>
</feature>
<dbReference type="GO" id="GO:0004175">
    <property type="term" value="F:endopeptidase activity"/>
    <property type="evidence" value="ECO:0007669"/>
    <property type="project" value="UniProtKB-ARBA"/>
</dbReference>
<feature type="domain" description="CAAX prenyl protease 2/Lysostaphin resistance protein A-like" evidence="2">
    <location>
        <begin position="128"/>
        <end position="230"/>
    </location>
</feature>
<dbReference type="InterPro" id="IPR003675">
    <property type="entry name" value="Rce1/LyrA-like_dom"/>
</dbReference>
<feature type="transmembrane region" description="Helical" evidence="1">
    <location>
        <begin position="186"/>
        <end position="206"/>
    </location>
</feature>
<proteinExistence type="predicted"/>
<dbReference type="RefSeq" id="WP_146793680.1">
    <property type="nucleotide sequence ID" value="NZ_BJUU01000005.1"/>
</dbReference>
<feature type="transmembrane region" description="Helical" evidence="1">
    <location>
        <begin position="20"/>
        <end position="38"/>
    </location>
</feature>
<feature type="transmembrane region" description="Helical" evidence="1">
    <location>
        <begin position="126"/>
        <end position="146"/>
    </location>
</feature>
<evidence type="ECO:0000259" key="2">
    <source>
        <dbReference type="Pfam" id="PF02517"/>
    </source>
</evidence>
<reference evidence="3 4" key="1">
    <citation type="submission" date="2019-07" db="EMBL/GenBank/DDBJ databases">
        <title>Whole genome shotgun sequence of Agrococcus baldri NBRC 103055.</title>
        <authorList>
            <person name="Hosoyama A."/>
            <person name="Uohara A."/>
            <person name="Ohji S."/>
            <person name="Ichikawa N."/>
        </authorList>
    </citation>
    <scope>NUCLEOTIDE SEQUENCE [LARGE SCALE GENOMIC DNA]</scope>
    <source>
        <strain evidence="3 4">NBRC 103055</strain>
    </source>
</reference>
<keyword evidence="1" id="KW-0812">Transmembrane</keyword>
<dbReference type="AlphaFoldDB" id="A0AA87URY8"/>
<accession>A0AA87URY8</accession>
<evidence type="ECO:0000256" key="1">
    <source>
        <dbReference type="SAM" id="Phobius"/>
    </source>
</evidence>
<evidence type="ECO:0000313" key="3">
    <source>
        <dbReference type="EMBL" id="GEK79890.1"/>
    </source>
</evidence>
<feature type="transmembrane region" description="Helical" evidence="1">
    <location>
        <begin position="50"/>
        <end position="68"/>
    </location>
</feature>
<protein>
    <recommendedName>
        <fullName evidence="2">CAAX prenyl protease 2/Lysostaphin resistance protein A-like domain-containing protein</fullName>
    </recommendedName>
</protein>
<comment type="caution">
    <text evidence="3">The sequence shown here is derived from an EMBL/GenBank/DDBJ whole genome shotgun (WGS) entry which is preliminary data.</text>
</comment>
<feature type="transmembrane region" description="Helical" evidence="1">
    <location>
        <begin position="89"/>
        <end position="114"/>
    </location>
</feature>
<dbReference type="EMBL" id="BJUU01000005">
    <property type="protein sequence ID" value="GEK79890.1"/>
    <property type="molecule type" value="Genomic_DNA"/>
</dbReference>